<dbReference type="Proteomes" id="UP000790787">
    <property type="component" value="Chromosome 11"/>
</dbReference>
<evidence type="ECO:0000313" key="3">
    <source>
        <dbReference type="RefSeq" id="XP_016470876.1"/>
    </source>
</evidence>
<dbReference type="KEGG" id="nta:107793101"/>
<keyword evidence="2" id="KW-1185">Reference proteome</keyword>
<feature type="domain" description="Reverse transcriptase zinc-binding" evidence="1">
    <location>
        <begin position="35"/>
        <end position="117"/>
    </location>
</feature>
<sequence>MPIPKQASWLVREMVEARNSVATIHIQLRKNNNIIRQLYLAMMGQLPRVEWKMLMFGNEARAKAKFTMCLYFQERMLTSDILNKWGMQVDMKCIMCKVHDENRKHIFIECEYAKSVWTKLLKWMQRQPIWATSWDQHRKWAAENAKGKSSKAGVFRMVYAEAIHEIWNERNHTIFEKQSKKAEELARNIACICNVRATNQNRQLIQKFQF</sequence>
<dbReference type="AlphaFoldDB" id="A0A1S4A2S8"/>
<dbReference type="RefSeq" id="XP_016470876.1">
    <property type="nucleotide sequence ID" value="XM_016615390.1"/>
</dbReference>
<reference evidence="3" key="2">
    <citation type="submission" date="2025-08" db="UniProtKB">
        <authorList>
            <consortium name="RefSeq"/>
        </authorList>
    </citation>
    <scope>IDENTIFICATION</scope>
    <source>
        <tissue evidence="3">Leaf</tissue>
    </source>
</reference>
<evidence type="ECO:0000259" key="1">
    <source>
        <dbReference type="Pfam" id="PF13966"/>
    </source>
</evidence>
<evidence type="ECO:0000313" key="2">
    <source>
        <dbReference type="Proteomes" id="UP000790787"/>
    </source>
</evidence>
<dbReference type="InterPro" id="IPR026960">
    <property type="entry name" value="RVT-Znf"/>
</dbReference>
<dbReference type="GeneID" id="107793101"/>
<reference evidence="2" key="1">
    <citation type="journal article" date="2014" name="Nat. Commun.">
        <title>The tobacco genome sequence and its comparison with those of tomato and potato.</title>
        <authorList>
            <person name="Sierro N."/>
            <person name="Battey J.N."/>
            <person name="Ouadi S."/>
            <person name="Bakaher N."/>
            <person name="Bovet L."/>
            <person name="Willig A."/>
            <person name="Goepfert S."/>
            <person name="Peitsch M.C."/>
            <person name="Ivanov N.V."/>
        </authorList>
    </citation>
    <scope>NUCLEOTIDE SEQUENCE [LARGE SCALE GENOMIC DNA]</scope>
</reference>
<accession>A0A1S4A2S8</accession>
<organism evidence="2 3">
    <name type="scientific">Nicotiana tabacum</name>
    <name type="common">Common tobacco</name>
    <dbReference type="NCBI Taxonomy" id="4097"/>
    <lineage>
        <taxon>Eukaryota</taxon>
        <taxon>Viridiplantae</taxon>
        <taxon>Streptophyta</taxon>
        <taxon>Embryophyta</taxon>
        <taxon>Tracheophyta</taxon>
        <taxon>Spermatophyta</taxon>
        <taxon>Magnoliopsida</taxon>
        <taxon>eudicotyledons</taxon>
        <taxon>Gunneridae</taxon>
        <taxon>Pentapetalae</taxon>
        <taxon>asterids</taxon>
        <taxon>lamiids</taxon>
        <taxon>Solanales</taxon>
        <taxon>Solanaceae</taxon>
        <taxon>Nicotianoideae</taxon>
        <taxon>Nicotianeae</taxon>
        <taxon>Nicotiana</taxon>
    </lineage>
</organism>
<proteinExistence type="predicted"/>
<name>A0A1S4A2S8_TOBAC</name>
<gene>
    <name evidence="3" type="primary">LOC107793101</name>
</gene>
<dbReference type="Pfam" id="PF13966">
    <property type="entry name" value="zf-RVT"/>
    <property type="match status" value="1"/>
</dbReference>
<protein>
    <submittedName>
        <fullName evidence="3">Uncharacterized protein LOC107793101</fullName>
    </submittedName>
</protein>
<dbReference type="OrthoDB" id="1256921at2759"/>
<dbReference type="PaxDb" id="4097-A0A1S4A2S8"/>